<feature type="compositionally biased region" description="Polar residues" evidence="2">
    <location>
        <begin position="259"/>
        <end position="268"/>
    </location>
</feature>
<gene>
    <name evidence="4" type="primary">CRP1</name>
    <name evidence="4" type="ORF">LTR77_009451</name>
</gene>
<feature type="compositionally biased region" description="Polar residues" evidence="2">
    <location>
        <begin position="141"/>
        <end position="162"/>
    </location>
</feature>
<protein>
    <submittedName>
        <fullName evidence="4">Cruciform DNA binding protein</fullName>
    </submittedName>
</protein>
<dbReference type="InterPro" id="IPR032640">
    <property type="entry name" value="AMPK1_CBM"/>
</dbReference>
<dbReference type="EMBL" id="JAVRRT010000018">
    <property type="protein sequence ID" value="KAK5164787.1"/>
    <property type="molecule type" value="Genomic_DNA"/>
</dbReference>
<dbReference type="GeneID" id="89930782"/>
<proteinExistence type="inferred from homology"/>
<evidence type="ECO:0000313" key="5">
    <source>
        <dbReference type="Proteomes" id="UP001337655"/>
    </source>
</evidence>
<feature type="compositionally biased region" description="Polar residues" evidence="2">
    <location>
        <begin position="229"/>
        <end position="241"/>
    </location>
</feature>
<feature type="compositionally biased region" description="Basic and acidic residues" evidence="2">
    <location>
        <begin position="596"/>
        <end position="609"/>
    </location>
</feature>
<evidence type="ECO:0000256" key="2">
    <source>
        <dbReference type="SAM" id="MobiDB-lite"/>
    </source>
</evidence>
<dbReference type="Gene3D" id="2.60.40.10">
    <property type="entry name" value="Immunoglobulins"/>
    <property type="match status" value="1"/>
</dbReference>
<feature type="compositionally biased region" description="Polar residues" evidence="2">
    <location>
        <begin position="413"/>
        <end position="423"/>
    </location>
</feature>
<feature type="compositionally biased region" description="Polar residues" evidence="2">
    <location>
        <begin position="637"/>
        <end position="654"/>
    </location>
</feature>
<dbReference type="CDD" id="cd02859">
    <property type="entry name" value="E_set_AMPKbeta_like_N"/>
    <property type="match status" value="1"/>
</dbReference>
<dbReference type="AlphaFoldDB" id="A0AAV9P0G5"/>
<dbReference type="Proteomes" id="UP001337655">
    <property type="component" value="Unassembled WGS sequence"/>
</dbReference>
<dbReference type="PANTHER" id="PTHR10343:SF81">
    <property type="entry name" value="CRUCIFORM DNA-RECOGNIZING PROTEIN 1-RELATED"/>
    <property type="match status" value="1"/>
</dbReference>
<dbReference type="SUPFAM" id="SSF81296">
    <property type="entry name" value="E set domains"/>
    <property type="match status" value="1"/>
</dbReference>
<reference evidence="4 5" key="1">
    <citation type="submission" date="2023-08" db="EMBL/GenBank/DDBJ databases">
        <title>Black Yeasts Isolated from many extreme environments.</title>
        <authorList>
            <person name="Coleine C."/>
            <person name="Stajich J.E."/>
            <person name="Selbmann L."/>
        </authorList>
    </citation>
    <scope>NUCLEOTIDE SEQUENCE [LARGE SCALE GENOMIC DNA]</scope>
    <source>
        <strain evidence="4 5">CCFEE 5935</strain>
    </source>
</reference>
<dbReference type="RefSeq" id="XP_064654983.1">
    <property type="nucleotide sequence ID" value="XM_064806678.1"/>
</dbReference>
<accession>A0AAV9P0G5</accession>
<dbReference type="GO" id="GO:0005634">
    <property type="term" value="C:nucleus"/>
    <property type="evidence" value="ECO:0007669"/>
    <property type="project" value="TreeGrafter"/>
</dbReference>
<dbReference type="InterPro" id="IPR050827">
    <property type="entry name" value="CRP1_MDG1_kinase"/>
</dbReference>
<comment type="caution">
    <text evidence="4">The sequence shown here is derived from an EMBL/GenBank/DDBJ whole genome shotgun (WGS) entry which is preliminary data.</text>
</comment>
<feature type="compositionally biased region" description="Basic and acidic residues" evidence="2">
    <location>
        <begin position="202"/>
        <end position="217"/>
    </location>
</feature>
<feature type="compositionally biased region" description="Polar residues" evidence="2">
    <location>
        <begin position="665"/>
        <end position="674"/>
    </location>
</feature>
<comment type="similarity">
    <text evidence="1">Belongs to the CRP1/MDG1 family.</text>
</comment>
<keyword evidence="5" id="KW-1185">Reference proteome</keyword>
<feature type="compositionally biased region" description="Polar residues" evidence="2">
    <location>
        <begin position="433"/>
        <end position="444"/>
    </location>
</feature>
<evidence type="ECO:0000259" key="3">
    <source>
        <dbReference type="Pfam" id="PF16561"/>
    </source>
</evidence>
<dbReference type="GO" id="GO:0031588">
    <property type="term" value="C:nucleotide-activated protein kinase complex"/>
    <property type="evidence" value="ECO:0007669"/>
    <property type="project" value="TreeGrafter"/>
</dbReference>
<feature type="compositionally biased region" description="Basic and acidic residues" evidence="2">
    <location>
        <begin position="445"/>
        <end position="468"/>
    </location>
</feature>
<name>A0AAV9P0G5_9PEZI</name>
<dbReference type="GO" id="GO:0005737">
    <property type="term" value="C:cytoplasm"/>
    <property type="evidence" value="ECO:0007669"/>
    <property type="project" value="TreeGrafter"/>
</dbReference>
<evidence type="ECO:0000256" key="1">
    <source>
        <dbReference type="ARBA" id="ARBA00038216"/>
    </source>
</evidence>
<dbReference type="InterPro" id="IPR013783">
    <property type="entry name" value="Ig-like_fold"/>
</dbReference>
<feature type="compositionally biased region" description="Low complexity" evidence="2">
    <location>
        <begin position="360"/>
        <end position="381"/>
    </location>
</feature>
<dbReference type="InterPro" id="IPR014756">
    <property type="entry name" value="Ig_E-set"/>
</dbReference>
<feature type="compositionally biased region" description="Basic and acidic residues" evidence="2">
    <location>
        <begin position="322"/>
        <end position="333"/>
    </location>
</feature>
<feature type="region of interest" description="Disordered" evidence="2">
    <location>
        <begin position="104"/>
        <end position="712"/>
    </location>
</feature>
<feature type="compositionally biased region" description="Basic and acidic residues" evidence="2">
    <location>
        <begin position="384"/>
        <end position="394"/>
    </location>
</feature>
<feature type="compositionally biased region" description="Polar residues" evidence="2">
    <location>
        <begin position="175"/>
        <end position="193"/>
    </location>
</feature>
<organism evidence="4 5">
    <name type="scientific">Saxophila tyrrhenica</name>
    <dbReference type="NCBI Taxonomy" id="1690608"/>
    <lineage>
        <taxon>Eukaryota</taxon>
        <taxon>Fungi</taxon>
        <taxon>Dikarya</taxon>
        <taxon>Ascomycota</taxon>
        <taxon>Pezizomycotina</taxon>
        <taxon>Dothideomycetes</taxon>
        <taxon>Dothideomycetidae</taxon>
        <taxon>Mycosphaerellales</taxon>
        <taxon>Extremaceae</taxon>
        <taxon>Saxophila</taxon>
    </lineage>
</organism>
<dbReference type="GO" id="GO:0019901">
    <property type="term" value="F:protein kinase binding"/>
    <property type="evidence" value="ECO:0007669"/>
    <property type="project" value="TreeGrafter"/>
</dbReference>
<feature type="compositionally biased region" description="Basic and acidic residues" evidence="2">
    <location>
        <begin position="163"/>
        <end position="174"/>
    </location>
</feature>
<feature type="compositionally biased region" description="Low complexity" evidence="2">
    <location>
        <begin position="535"/>
        <end position="546"/>
    </location>
</feature>
<sequence length="712" mass="73619">MDSQGTYTFRWEHPEASEVFVTGDFDGWSKSIQLDKADNVFEKTVPLKKERHQYKFVVDGVWKENSSAKTLTDDAGNVNNVIDPEDVKEDTSAAMMSSVGAGASTTAMAGAQPKESEKEQSSPTPGAFPETPALDSEDRSFSVNPIPASSGNAPATSNTIESTVHDDQELKSQDQGEQTFGVNPIPASSSMGNPIQLAPGEKVPDLSKGRTVEDTARSDPASYGKSDAQPPSSAPGTQFTADQAILNGPGPVIPESSMPMGNTTNASNADIGPMMSSAGADSSTAQLAGQVPKEPRGVPEVVSDSQHEAHVDPEASGNPEAVEEKKEMEKELQKTVSQSDEQGEPAPSAEDSSQSGDGAGAKAAAGVAAAGAGVAGAAVAANELVKDKTGKDPESAMPESVQETVDEKAKESSIPQQATTTSDEPAPTDAARETTTTVPSGVTESQDKAGFEHEAAGSPDAVKEKAAMEDELLQKVPESEAQGEPAPVESAAVAATAPTATTESSAVPTTDSTAATASPIGTTLPYYGEPRETASTEPMTTTTSSTGAPQLGDPTAGVAPISMESKSAGDSALKAPAEPETATTTDDSALNASAESEAKAPTDKLKENEPPQAEPPQAEPPQAEPPQAMDSRDVSPMSKQPTMTQSQPEATTGVASAAVPRKNEPSASTPQKRQSWFGGKGTPESTRTTETTDSKKDKRRSFFGKIKDKLKS</sequence>
<evidence type="ECO:0000313" key="4">
    <source>
        <dbReference type="EMBL" id="KAK5164787.1"/>
    </source>
</evidence>
<feature type="compositionally biased region" description="Pro residues" evidence="2">
    <location>
        <begin position="612"/>
        <end position="624"/>
    </location>
</feature>
<dbReference type="GO" id="GO:0007165">
    <property type="term" value="P:signal transduction"/>
    <property type="evidence" value="ECO:0007669"/>
    <property type="project" value="TreeGrafter"/>
</dbReference>
<feature type="compositionally biased region" description="Low complexity" evidence="2">
    <location>
        <begin position="484"/>
        <end position="518"/>
    </location>
</feature>
<dbReference type="Pfam" id="PF16561">
    <property type="entry name" value="AMPK1_CBM"/>
    <property type="match status" value="1"/>
</dbReference>
<feature type="domain" description="AMP-activated protein kinase glycogen-binding" evidence="3">
    <location>
        <begin position="7"/>
        <end position="83"/>
    </location>
</feature>
<feature type="compositionally biased region" description="Low complexity" evidence="2">
    <location>
        <begin position="575"/>
        <end position="585"/>
    </location>
</feature>
<dbReference type="PANTHER" id="PTHR10343">
    <property type="entry name" value="5'-AMP-ACTIVATED PROTEIN KINASE , BETA SUBUNIT"/>
    <property type="match status" value="1"/>
</dbReference>